<proteinExistence type="inferred from homology"/>
<reference evidence="9 10" key="1">
    <citation type="submission" date="2018-02" db="EMBL/GenBank/DDBJ databases">
        <title>Complete genome sequencing of Faecalibacterium prausnitzii strains isolated from the human gut.</title>
        <authorList>
            <person name="Fitzgerald B.C."/>
            <person name="Shkoporov A.N."/>
            <person name="Ross P.R."/>
            <person name="Hill C."/>
        </authorList>
    </citation>
    <scope>NUCLEOTIDE SEQUENCE [LARGE SCALE GENOMIC DNA]</scope>
    <source>
        <strain evidence="9 10">APC942/31-1</strain>
    </source>
</reference>
<feature type="transmembrane region" description="Helical" evidence="7">
    <location>
        <begin position="82"/>
        <end position="100"/>
    </location>
</feature>
<dbReference type="GO" id="GO:0009246">
    <property type="term" value="P:enterobacterial common antigen biosynthetic process"/>
    <property type="evidence" value="ECO:0007669"/>
    <property type="project" value="TreeGrafter"/>
</dbReference>
<sequence>MKIFCNMSNRNVNVDMIRIVACIAVVGLHAFPKDISKTTGLIYYFFGFAVPFFFMSSGYFLLNRGKIGIQYSKKKCLGIIKLTICWNTVIIIAKILKHFIMKEKFQISIWILIKEYMGCFLQKGTLWQFWYLGALLILYLILPFLSRMDRHIKRIFFIVMGIVSIVFEINSLFLGKPLQKYVIQTFRLWTWLFYFMLGGEIIRIVQWFKKRINIILHFAITVVVTIFVIEYQNYIGTNVITEGITKLHAEYFYDSFLEMLWTVVLFTLLLRINIHYKIRNIICNGAGLTLGVYIIHPLILKSLDFFIKNPSLIRVILYWITTVVCTMLITWLINKTNLNKYLLKI</sequence>
<evidence type="ECO:0000256" key="4">
    <source>
        <dbReference type="ARBA" id="ARBA00022692"/>
    </source>
</evidence>
<feature type="domain" description="Acyltransferase 3" evidence="8">
    <location>
        <begin position="12"/>
        <end position="333"/>
    </location>
</feature>
<feature type="transmembrane region" description="Helical" evidence="7">
    <location>
        <begin position="251"/>
        <end position="269"/>
    </location>
</feature>
<dbReference type="PANTHER" id="PTHR40074">
    <property type="entry name" value="O-ACETYLTRANSFERASE WECH"/>
    <property type="match status" value="1"/>
</dbReference>
<evidence type="ECO:0000313" key="9">
    <source>
        <dbReference type="EMBL" id="RCH43539.1"/>
    </source>
</evidence>
<dbReference type="GO" id="GO:0005886">
    <property type="term" value="C:plasma membrane"/>
    <property type="evidence" value="ECO:0007669"/>
    <property type="project" value="UniProtKB-SubCell"/>
</dbReference>
<keyword evidence="4 7" id="KW-0812">Transmembrane</keyword>
<feature type="transmembrane region" description="Helical" evidence="7">
    <location>
        <begin position="155"/>
        <end position="174"/>
    </location>
</feature>
<name>A0A367G0U8_9FIRM</name>
<dbReference type="EMBL" id="PSQG01000013">
    <property type="protein sequence ID" value="RCH43539.1"/>
    <property type="molecule type" value="Genomic_DNA"/>
</dbReference>
<evidence type="ECO:0000313" key="10">
    <source>
        <dbReference type="Proteomes" id="UP000253208"/>
    </source>
</evidence>
<comment type="subcellular location">
    <subcellularLocation>
        <location evidence="1">Cell membrane</location>
        <topology evidence="1">Multi-pass membrane protein</topology>
    </subcellularLocation>
</comment>
<evidence type="ECO:0000256" key="5">
    <source>
        <dbReference type="ARBA" id="ARBA00022989"/>
    </source>
</evidence>
<evidence type="ECO:0000256" key="7">
    <source>
        <dbReference type="SAM" id="Phobius"/>
    </source>
</evidence>
<dbReference type="InterPro" id="IPR002656">
    <property type="entry name" value="Acyl_transf_3_dom"/>
</dbReference>
<feature type="transmembrane region" description="Helical" evidence="7">
    <location>
        <begin position="43"/>
        <end position="62"/>
    </location>
</feature>
<evidence type="ECO:0000256" key="6">
    <source>
        <dbReference type="ARBA" id="ARBA00023136"/>
    </source>
</evidence>
<feature type="transmembrane region" description="Helical" evidence="7">
    <location>
        <begin position="281"/>
        <end position="300"/>
    </location>
</feature>
<gene>
    <name evidence="9" type="ORF">C4886_10180</name>
</gene>
<feature type="transmembrane region" description="Helical" evidence="7">
    <location>
        <begin position="12"/>
        <end position="31"/>
    </location>
</feature>
<dbReference type="RefSeq" id="WP_114002262.1">
    <property type="nucleotide sequence ID" value="NZ_PSQG01000013.1"/>
</dbReference>
<feature type="transmembrane region" description="Helical" evidence="7">
    <location>
        <begin position="127"/>
        <end position="146"/>
    </location>
</feature>
<dbReference type="AlphaFoldDB" id="A0A367G0U8"/>
<keyword evidence="5 7" id="KW-1133">Transmembrane helix</keyword>
<dbReference type="Proteomes" id="UP000253208">
    <property type="component" value="Unassembled WGS sequence"/>
</dbReference>
<feature type="transmembrane region" description="Helical" evidence="7">
    <location>
        <begin position="312"/>
        <end position="333"/>
    </location>
</feature>
<feature type="transmembrane region" description="Helical" evidence="7">
    <location>
        <begin position="212"/>
        <end position="231"/>
    </location>
</feature>
<feature type="transmembrane region" description="Helical" evidence="7">
    <location>
        <begin position="186"/>
        <end position="205"/>
    </location>
</feature>
<evidence type="ECO:0000256" key="3">
    <source>
        <dbReference type="ARBA" id="ARBA00022475"/>
    </source>
</evidence>
<evidence type="ECO:0000259" key="8">
    <source>
        <dbReference type="Pfam" id="PF01757"/>
    </source>
</evidence>
<dbReference type="GO" id="GO:0016413">
    <property type="term" value="F:O-acetyltransferase activity"/>
    <property type="evidence" value="ECO:0007669"/>
    <property type="project" value="TreeGrafter"/>
</dbReference>
<comment type="caution">
    <text evidence="9">The sequence shown here is derived from an EMBL/GenBank/DDBJ whole genome shotgun (WGS) entry which is preliminary data.</text>
</comment>
<dbReference type="Pfam" id="PF01757">
    <property type="entry name" value="Acyl_transf_3"/>
    <property type="match status" value="1"/>
</dbReference>
<comment type="similarity">
    <text evidence="2">Belongs to the acyltransferase 3 family.</text>
</comment>
<organism evidence="9 10">
    <name type="scientific">Blautia obeum</name>
    <dbReference type="NCBI Taxonomy" id="40520"/>
    <lineage>
        <taxon>Bacteria</taxon>
        <taxon>Bacillati</taxon>
        <taxon>Bacillota</taxon>
        <taxon>Clostridia</taxon>
        <taxon>Lachnospirales</taxon>
        <taxon>Lachnospiraceae</taxon>
        <taxon>Blautia</taxon>
    </lineage>
</organism>
<protein>
    <recommendedName>
        <fullName evidence="8">Acyltransferase 3 domain-containing protein</fullName>
    </recommendedName>
</protein>
<keyword evidence="3" id="KW-1003">Cell membrane</keyword>
<accession>A0A367G0U8</accession>
<keyword evidence="6 7" id="KW-0472">Membrane</keyword>
<evidence type="ECO:0000256" key="1">
    <source>
        <dbReference type="ARBA" id="ARBA00004651"/>
    </source>
</evidence>
<dbReference type="PANTHER" id="PTHR40074:SF2">
    <property type="entry name" value="O-ACETYLTRANSFERASE WECH"/>
    <property type="match status" value="1"/>
</dbReference>
<evidence type="ECO:0000256" key="2">
    <source>
        <dbReference type="ARBA" id="ARBA00007400"/>
    </source>
</evidence>